<accession>A0A9X6RK56</accession>
<evidence type="ECO:0000313" key="3">
    <source>
        <dbReference type="Proteomes" id="UP000192578"/>
    </source>
</evidence>
<dbReference type="EMBL" id="MTYJ01000188">
    <property type="protein sequence ID" value="OWA50316.1"/>
    <property type="molecule type" value="Genomic_DNA"/>
</dbReference>
<dbReference type="Proteomes" id="UP000192578">
    <property type="component" value="Unassembled WGS sequence"/>
</dbReference>
<keyword evidence="1" id="KW-0472">Membrane</keyword>
<gene>
    <name evidence="2" type="ORF">BV898_14836</name>
</gene>
<sequence>MAQAQATTAKADRISETDGCTVDKCSILKLFALVRKTTDATAATPEAKTDCSFCVENSKVKYVLAGSAAVIALAAAPTVAAGATVVLGVTKIGPLAGGATAALMHYGAPVWLPAVIQSVGMAGLGVVGKALLMISAGGGVLFKMDGKGYTCVPIPCATIPGSCKGSPAEPQ</sequence>
<name>A0A9X6RK56_HYPEX</name>
<protein>
    <submittedName>
        <fullName evidence="2">Uncharacterized protein</fullName>
    </submittedName>
</protein>
<feature type="transmembrane region" description="Helical" evidence="1">
    <location>
        <begin position="110"/>
        <end position="134"/>
    </location>
</feature>
<dbReference type="AlphaFoldDB" id="A0A9X6RK56"/>
<comment type="caution">
    <text evidence="2">The sequence shown here is derived from an EMBL/GenBank/DDBJ whole genome shotgun (WGS) entry which is preliminary data.</text>
</comment>
<keyword evidence="3" id="KW-1185">Reference proteome</keyword>
<keyword evidence="1" id="KW-0812">Transmembrane</keyword>
<proteinExistence type="predicted"/>
<evidence type="ECO:0000313" key="2">
    <source>
        <dbReference type="EMBL" id="OWA50316.1"/>
    </source>
</evidence>
<evidence type="ECO:0000256" key="1">
    <source>
        <dbReference type="SAM" id="Phobius"/>
    </source>
</evidence>
<feature type="transmembrane region" description="Helical" evidence="1">
    <location>
        <begin position="62"/>
        <end position="90"/>
    </location>
</feature>
<reference evidence="3" key="1">
    <citation type="submission" date="2017-01" db="EMBL/GenBank/DDBJ databases">
        <title>Comparative genomics of anhydrobiosis in the tardigrade Hypsibius dujardini.</title>
        <authorList>
            <person name="Yoshida Y."/>
            <person name="Koutsovoulos G."/>
            <person name="Laetsch D."/>
            <person name="Stevens L."/>
            <person name="Kumar S."/>
            <person name="Horikawa D."/>
            <person name="Ishino K."/>
            <person name="Komine S."/>
            <person name="Tomita M."/>
            <person name="Blaxter M."/>
            <person name="Arakawa K."/>
        </authorList>
    </citation>
    <scope>NUCLEOTIDE SEQUENCE [LARGE SCALE GENOMIC DNA]</scope>
    <source>
        <strain evidence="3">Z151</strain>
    </source>
</reference>
<organism evidence="2 3">
    <name type="scientific">Hypsibius exemplaris</name>
    <name type="common">Freshwater tardigrade</name>
    <dbReference type="NCBI Taxonomy" id="2072580"/>
    <lineage>
        <taxon>Eukaryota</taxon>
        <taxon>Metazoa</taxon>
        <taxon>Ecdysozoa</taxon>
        <taxon>Tardigrada</taxon>
        <taxon>Eutardigrada</taxon>
        <taxon>Parachela</taxon>
        <taxon>Hypsibioidea</taxon>
        <taxon>Hypsibiidae</taxon>
        <taxon>Hypsibius</taxon>
    </lineage>
</organism>
<keyword evidence="1" id="KW-1133">Transmembrane helix</keyword>